<evidence type="ECO:0000256" key="1">
    <source>
        <dbReference type="PROSITE-ProRule" id="PRU00339"/>
    </source>
</evidence>
<accession>A0A2T1E7B4</accession>
<dbReference type="Pfam" id="PF13181">
    <property type="entry name" value="TPR_8"/>
    <property type="match status" value="2"/>
</dbReference>
<sequence>MSMTDSAVFISSSSRDRVDHDVFISYSRRDSEFARHLLTRLKGENRDAWVDWQAIEAAEDFWQAIEVGIEAANTFVFILSPDSVTSKYCNQEIDHAIKHNKRLIPVVCRDVDVTAIHTALRPLNWIFLRETDDDAAFAQLVRAIDTDLPYVRMHTRLQVKAIEWNKRGRDDSFLLRKRDLSDAETWFGGSTGKEPTPTALQHEYITTSRTAEDEYNQLLTRGEQARQRVKWAAIVVPVAVAIASVAGIFAFVETQKANVAVQTATFAEKRAIDAEKRIALANQRAIDADQNANRADQNAKNAETKRKGADQQRKLAEAKLTSAETRQVDAERKATQAEQAQQRAQVTLKNQETKLIAINTDLQQKKQSLRDVWRFSDAWVESLQGRNESALKILNTLLQRNPRNTFVLVGQGFVYGRQMRDYRNAEAVLRQATRIDPEDPIAWLFLGSTLSDQKKLDEAIESFQKSIKLDSSNVQAYNNLGYALYQHNKLDAGIKAWQQAIKLDAQNAMAYYGIGNALYQQNKLDAAIAAFNKAIALDPKFAGAYNNLGNALKDQNKLDEAVEKYQQAIKLNSTMAAPYVGRGEAYFKLQRYTEALADLNRAIDELGYKKERVLKLREQVRREMK</sequence>
<dbReference type="SUPFAM" id="SSF52200">
    <property type="entry name" value="Toll/Interleukin receptor TIR domain"/>
    <property type="match status" value="1"/>
</dbReference>
<dbReference type="PANTHER" id="PTHR44809:SF1">
    <property type="entry name" value="PROTEIN O-MANNOSYL-TRANSFERASE TMTC1"/>
    <property type="match status" value="1"/>
</dbReference>
<dbReference type="PANTHER" id="PTHR44809">
    <property type="match status" value="1"/>
</dbReference>
<dbReference type="InterPro" id="IPR000157">
    <property type="entry name" value="TIR_dom"/>
</dbReference>
<feature type="region of interest" description="Disordered" evidence="2">
    <location>
        <begin position="289"/>
        <end position="337"/>
    </location>
</feature>
<dbReference type="InterPro" id="IPR019734">
    <property type="entry name" value="TPR_rpt"/>
</dbReference>
<dbReference type="GO" id="GO:0007165">
    <property type="term" value="P:signal transduction"/>
    <property type="evidence" value="ECO:0007669"/>
    <property type="project" value="InterPro"/>
</dbReference>
<feature type="repeat" description="TPR" evidence="1">
    <location>
        <begin position="542"/>
        <end position="575"/>
    </location>
</feature>
<reference evidence="6" key="1">
    <citation type="submission" date="2018-02" db="EMBL/GenBank/DDBJ databases">
        <authorList>
            <person name="Moore K."/>
            <person name="Momper L."/>
        </authorList>
    </citation>
    <scope>NUCLEOTIDE SEQUENCE [LARGE SCALE GENOMIC DNA]</scope>
    <source>
        <strain evidence="6">ULC18</strain>
    </source>
</reference>
<dbReference type="InterPro" id="IPR011990">
    <property type="entry name" value="TPR-like_helical_dom_sf"/>
</dbReference>
<feature type="repeat" description="TPR" evidence="1">
    <location>
        <begin position="440"/>
        <end position="473"/>
    </location>
</feature>
<dbReference type="InterPro" id="IPR035897">
    <property type="entry name" value="Toll_tir_struct_dom_sf"/>
</dbReference>
<dbReference type="Gene3D" id="3.40.50.10140">
    <property type="entry name" value="Toll/interleukin-1 receptor homology (TIR) domain"/>
    <property type="match status" value="1"/>
</dbReference>
<keyword evidence="3" id="KW-0472">Membrane</keyword>
<dbReference type="AlphaFoldDB" id="A0A2T1E7B4"/>
<dbReference type="Proteomes" id="UP000239576">
    <property type="component" value="Unassembled WGS sequence"/>
</dbReference>
<dbReference type="Gene3D" id="1.25.40.10">
    <property type="entry name" value="Tetratricopeptide repeat domain"/>
    <property type="match status" value="2"/>
</dbReference>
<name>A0A2T1E7B4_9CYAN</name>
<feature type="compositionally biased region" description="Low complexity" evidence="2">
    <location>
        <begin position="289"/>
        <end position="301"/>
    </location>
</feature>
<comment type="caution">
    <text evidence="5">The sequence shown here is derived from an EMBL/GenBank/DDBJ whole genome shotgun (WGS) entry which is preliminary data.</text>
</comment>
<feature type="domain" description="TIR" evidence="4">
    <location>
        <begin position="18"/>
        <end position="148"/>
    </location>
</feature>
<feature type="compositionally biased region" description="Basic and acidic residues" evidence="2">
    <location>
        <begin position="326"/>
        <end position="335"/>
    </location>
</feature>
<keyword evidence="6" id="KW-1185">Reference proteome</keyword>
<keyword evidence="1" id="KW-0802">TPR repeat</keyword>
<dbReference type="SMART" id="SM00255">
    <property type="entry name" value="TIR"/>
    <property type="match status" value="1"/>
</dbReference>
<dbReference type="SUPFAM" id="SSF57997">
    <property type="entry name" value="Tropomyosin"/>
    <property type="match status" value="1"/>
</dbReference>
<organism evidence="5 6">
    <name type="scientific">Stenomitos frigidus ULC18</name>
    <dbReference type="NCBI Taxonomy" id="2107698"/>
    <lineage>
        <taxon>Bacteria</taxon>
        <taxon>Bacillati</taxon>
        <taxon>Cyanobacteriota</taxon>
        <taxon>Cyanophyceae</taxon>
        <taxon>Leptolyngbyales</taxon>
        <taxon>Leptolyngbyaceae</taxon>
        <taxon>Stenomitos</taxon>
    </lineage>
</organism>
<gene>
    <name evidence="5" type="ORF">C7B82_12965</name>
</gene>
<dbReference type="OrthoDB" id="444941at2"/>
<proteinExistence type="predicted"/>
<reference evidence="5 6" key="2">
    <citation type="submission" date="2018-03" db="EMBL/GenBank/DDBJ databases">
        <title>The ancient ancestry and fast evolution of plastids.</title>
        <authorList>
            <person name="Moore K.R."/>
            <person name="Magnabosco C."/>
            <person name="Momper L."/>
            <person name="Gold D.A."/>
            <person name="Bosak T."/>
            <person name="Fournier G.P."/>
        </authorList>
    </citation>
    <scope>NUCLEOTIDE SEQUENCE [LARGE SCALE GENOMIC DNA]</scope>
    <source>
        <strain evidence="5 6">ULC18</strain>
    </source>
</reference>
<dbReference type="SMART" id="SM00028">
    <property type="entry name" value="TPR"/>
    <property type="match status" value="6"/>
</dbReference>
<evidence type="ECO:0000259" key="4">
    <source>
        <dbReference type="PROSITE" id="PS50104"/>
    </source>
</evidence>
<feature type="compositionally biased region" description="Basic and acidic residues" evidence="2">
    <location>
        <begin position="302"/>
        <end position="317"/>
    </location>
</feature>
<feature type="transmembrane region" description="Helical" evidence="3">
    <location>
        <begin position="231"/>
        <end position="252"/>
    </location>
</feature>
<dbReference type="InterPro" id="IPR052943">
    <property type="entry name" value="TMTC_O-mannosyl-trnsfr"/>
</dbReference>
<evidence type="ECO:0000313" key="6">
    <source>
        <dbReference type="Proteomes" id="UP000239576"/>
    </source>
</evidence>
<evidence type="ECO:0000256" key="3">
    <source>
        <dbReference type="SAM" id="Phobius"/>
    </source>
</evidence>
<dbReference type="EMBL" id="PVWK01000077">
    <property type="protein sequence ID" value="PSB28623.1"/>
    <property type="molecule type" value="Genomic_DNA"/>
</dbReference>
<keyword evidence="3" id="KW-1133">Transmembrane helix</keyword>
<feature type="repeat" description="TPR" evidence="1">
    <location>
        <begin position="508"/>
        <end position="541"/>
    </location>
</feature>
<evidence type="ECO:0000256" key="2">
    <source>
        <dbReference type="SAM" id="MobiDB-lite"/>
    </source>
</evidence>
<dbReference type="PROSITE" id="PS50104">
    <property type="entry name" value="TIR"/>
    <property type="match status" value="1"/>
</dbReference>
<dbReference type="PROSITE" id="PS50293">
    <property type="entry name" value="TPR_REGION"/>
    <property type="match status" value="2"/>
</dbReference>
<evidence type="ECO:0000313" key="5">
    <source>
        <dbReference type="EMBL" id="PSB28623.1"/>
    </source>
</evidence>
<feature type="repeat" description="TPR" evidence="1">
    <location>
        <begin position="474"/>
        <end position="507"/>
    </location>
</feature>
<dbReference type="PROSITE" id="PS50005">
    <property type="entry name" value="TPR"/>
    <property type="match status" value="4"/>
</dbReference>
<keyword evidence="3" id="KW-0812">Transmembrane</keyword>
<dbReference type="Pfam" id="PF13414">
    <property type="entry name" value="TPR_11"/>
    <property type="match status" value="2"/>
</dbReference>
<dbReference type="Pfam" id="PF13676">
    <property type="entry name" value="TIR_2"/>
    <property type="match status" value="1"/>
</dbReference>
<protein>
    <recommendedName>
        <fullName evidence="4">TIR domain-containing protein</fullName>
    </recommendedName>
</protein>
<dbReference type="SUPFAM" id="SSF48452">
    <property type="entry name" value="TPR-like"/>
    <property type="match status" value="1"/>
</dbReference>